<dbReference type="STRING" id="1365950.SAMN05428963_1251"/>
<evidence type="ECO:0000313" key="2">
    <source>
        <dbReference type="Proteomes" id="UP000190135"/>
    </source>
</evidence>
<dbReference type="InterPro" id="IPR009444">
    <property type="entry name" value="Conjugal_tfr_TraD_a-type"/>
</dbReference>
<sequence>MRRPRDIDAELKALQEKAKSLKARQRTQLGELVIATGADQLDMETLAGLLL</sequence>
<dbReference type="RefSeq" id="WP_165690941.1">
    <property type="nucleotide sequence ID" value="NZ_FUXL01000025.1"/>
</dbReference>
<accession>A0A1T4TCR3</accession>
<proteinExistence type="predicted"/>
<protein>
    <submittedName>
        <fullName evidence="1">Conjugal transfer protein TraD</fullName>
    </submittedName>
</protein>
<evidence type="ECO:0000313" key="1">
    <source>
        <dbReference type="EMBL" id="SKA38315.1"/>
    </source>
</evidence>
<dbReference type="Proteomes" id="UP000190135">
    <property type="component" value="Unassembled WGS sequence"/>
</dbReference>
<name>A0A1T4TCR3_9HYPH</name>
<dbReference type="Pfam" id="PF06412">
    <property type="entry name" value="TraD"/>
    <property type="match status" value="1"/>
</dbReference>
<gene>
    <name evidence="1" type="ORF">SAMN05428963_1251</name>
</gene>
<reference evidence="1 2" key="1">
    <citation type="submission" date="2017-02" db="EMBL/GenBank/DDBJ databases">
        <authorList>
            <person name="Peterson S.W."/>
        </authorList>
    </citation>
    <scope>NUCLEOTIDE SEQUENCE [LARGE SCALE GENOMIC DNA]</scope>
    <source>
        <strain evidence="1 2">USBA 369</strain>
    </source>
</reference>
<feature type="non-terminal residue" evidence="1">
    <location>
        <position position="51"/>
    </location>
</feature>
<dbReference type="AlphaFoldDB" id="A0A1T4TCR3"/>
<keyword evidence="2" id="KW-1185">Reference proteome</keyword>
<organism evidence="1 2">
    <name type="scientific">Consotaella salsifontis</name>
    <dbReference type="NCBI Taxonomy" id="1365950"/>
    <lineage>
        <taxon>Bacteria</taxon>
        <taxon>Pseudomonadati</taxon>
        <taxon>Pseudomonadota</taxon>
        <taxon>Alphaproteobacteria</taxon>
        <taxon>Hyphomicrobiales</taxon>
        <taxon>Aurantimonadaceae</taxon>
        <taxon>Consotaella</taxon>
    </lineage>
</organism>
<dbReference type="EMBL" id="FUXL01000025">
    <property type="protein sequence ID" value="SKA38315.1"/>
    <property type="molecule type" value="Genomic_DNA"/>
</dbReference>